<evidence type="ECO:0000256" key="1">
    <source>
        <dbReference type="SAM" id="Phobius"/>
    </source>
</evidence>
<keyword evidence="1" id="KW-1133">Transmembrane helix</keyword>
<reference evidence="2" key="1">
    <citation type="journal article" date="2021" name="Open Biol.">
        <title>Shared evolutionary footprints suggest mitochondrial oxidative damage underlies multiple complex I losses in fungi.</title>
        <authorList>
            <person name="Schikora-Tamarit M.A."/>
            <person name="Marcet-Houben M."/>
            <person name="Nosek J."/>
            <person name="Gabaldon T."/>
        </authorList>
    </citation>
    <scope>NUCLEOTIDE SEQUENCE</scope>
    <source>
        <strain evidence="2">NCAIM Y.01608</strain>
    </source>
</reference>
<dbReference type="AlphaFoldDB" id="A0A9P8TG46"/>
<keyword evidence="3" id="KW-1185">Reference proteome</keyword>
<accession>A0A9P8TG46</accession>
<keyword evidence="1" id="KW-0472">Membrane</keyword>
<comment type="caution">
    <text evidence="2">The sequence shown here is derived from an EMBL/GenBank/DDBJ whole genome shotgun (WGS) entry which is preliminary data.</text>
</comment>
<dbReference type="EMBL" id="JAEUBD010000108">
    <property type="protein sequence ID" value="KAH3677524.1"/>
    <property type="molecule type" value="Genomic_DNA"/>
</dbReference>
<organism evidence="2 3">
    <name type="scientific">Ogataea polymorpha</name>
    <dbReference type="NCBI Taxonomy" id="460523"/>
    <lineage>
        <taxon>Eukaryota</taxon>
        <taxon>Fungi</taxon>
        <taxon>Dikarya</taxon>
        <taxon>Ascomycota</taxon>
        <taxon>Saccharomycotina</taxon>
        <taxon>Pichiomycetes</taxon>
        <taxon>Pichiales</taxon>
        <taxon>Pichiaceae</taxon>
        <taxon>Ogataea</taxon>
    </lineage>
</organism>
<proteinExistence type="predicted"/>
<feature type="transmembrane region" description="Helical" evidence="1">
    <location>
        <begin position="51"/>
        <end position="74"/>
    </location>
</feature>
<keyword evidence="1" id="KW-0812">Transmembrane</keyword>
<sequence length="119" mass="13042">METKNIAAFHITFEAVRSERTMFFQIISSGVISMSVTVMSLGFLVSKSWCARYAVLILLNCTNALLIFELCNLADLSSRCCVKMSSPRTNICPTVWSYGSATLHIPGTVHSNPNISMGS</sequence>
<dbReference type="Proteomes" id="UP000788993">
    <property type="component" value="Unassembled WGS sequence"/>
</dbReference>
<protein>
    <submittedName>
        <fullName evidence="2">Uncharacterized protein</fullName>
    </submittedName>
</protein>
<gene>
    <name evidence="2" type="ORF">OGATHE_000999</name>
</gene>
<feature type="transmembrane region" description="Helical" evidence="1">
    <location>
        <begin position="21"/>
        <end position="45"/>
    </location>
</feature>
<evidence type="ECO:0000313" key="3">
    <source>
        <dbReference type="Proteomes" id="UP000788993"/>
    </source>
</evidence>
<evidence type="ECO:0000313" key="2">
    <source>
        <dbReference type="EMBL" id="KAH3677524.1"/>
    </source>
</evidence>
<name>A0A9P8TG46_9ASCO</name>
<reference evidence="2" key="2">
    <citation type="submission" date="2021-01" db="EMBL/GenBank/DDBJ databases">
        <authorList>
            <person name="Schikora-Tamarit M.A."/>
        </authorList>
    </citation>
    <scope>NUCLEOTIDE SEQUENCE</scope>
    <source>
        <strain evidence="2">NCAIM Y.01608</strain>
    </source>
</reference>